<dbReference type="OMA" id="CRWITET"/>
<gene>
    <name evidence="1" type="ORF">TCLT_LOCUS9947</name>
</gene>
<evidence type="ECO:0000313" key="2">
    <source>
        <dbReference type="Proteomes" id="UP000276776"/>
    </source>
</evidence>
<organism evidence="3">
    <name type="scientific">Thelazia callipaeda</name>
    <name type="common">Oriental eyeworm</name>
    <name type="synonym">Parasitic nematode</name>
    <dbReference type="NCBI Taxonomy" id="103827"/>
    <lineage>
        <taxon>Eukaryota</taxon>
        <taxon>Metazoa</taxon>
        <taxon>Ecdysozoa</taxon>
        <taxon>Nematoda</taxon>
        <taxon>Chromadorea</taxon>
        <taxon>Rhabditida</taxon>
        <taxon>Spirurina</taxon>
        <taxon>Spiruromorpha</taxon>
        <taxon>Thelazioidea</taxon>
        <taxon>Thelaziidae</taxon>
        <taxon>Thelazia</taxon>
    </lineage>
</organism>
<dbReference type="InterPro" id="IPR018034">
    <property type="entry name" value="Kri1"/>
</dbReference>
<proteinExistence type="predicted"/>
<accession>A0A0N5D9Y1</accession>
<dbReference type="GO" id="GO:0000447">
    <property type="term" value="P:endonucleolytic cleavage in ITS1 to separate SSU-rRNA from 5.8S rRNA and LSU-rRNA from tricistronic rRNA transcript (SSU-rRNA, 5.8S rRNA, LSU-rRNA)"/>
    <property type="evidence" value="ECO:0007669"/>
    <property type="project" value="TreeGrafter"/>
</dbReference>
<dbReference type="PANTHER" id="PTHR14490">
    <property type="entry name" value="ZINC FINGER, ZZ TYPE"/>
    <property type="match status" value="1"/>
</dbReference>
<name>A0A0N5D9Y1_THECL</name>
<dbReference type="PANTHER" id="PTHR14490:SF5">
    <property type="entry name" value="PROTEIN KRI1 HOMOLOG"/>
    <property type="match status" value="1"/>
</dbReference>
<dbReference type="OrthoDB" id="10252032at2759"/>
<evidence type="ECO:0000313" key="3">
    <source>
        <dbReference type="WBParaSite" id="TCLT_0000995801-mRNA-1"/>
    </source>
</evidence>
<dbReference type="Proteomes" id="UP000276776">
    <property type="component" value="Unassembled WGS sequence"/>
</dbReference>
<protein>
    <submittedName>
        <fullName evidence="3">CCD97-like C-terminal domain-containing protein</fullName>
    </submittedName>
</protein>
<sequence>MPKLDLDSDEVQDEKLSINRAYADRYDSWRRLEEMQKCLFLNSLFVKGRYGSDGGEGDSGSSSSEESILQQWSLKHEKEFLRTLSALKTRDPEIYSDANFFTDEIEGSEVFSSLLSPFSACSTVQKTKDNAPLFLKDYERKLVLEKGG</sequence>
<evidence type="ECO:0000313" key="1">
    <source>
        <dbReference type="EMBL" id="VDN07615.1"/>
    </source>
</evidence>
<dbReference type="WBParaSite" id="TCLT_0000995801-mRNA-1">
    <property type="protein sequence ID" value="TCLT_0000995801-mRNA-1"/>
    <property type="gene ID" value="TCLT_0000995801"/>
</dbReference>
<keyword evidence="2" id="KW-1185">Reference proteome</keyword>
<reference evidence="3" key="1">
    <citation type="submission" date="2017-02" db="UniProtKB">
        <authorList>
            <consortium name="WormBaseParasite"/>
        </authorList>
    </citation>
    <scope>IDENTIFICATION</scope>
</reference>
<reference evidence="1 2" key="2">
    <citation type="submission" date="2018-11" db="EMBL/GenBank/DDBJ databases">
        <authorList>
            <consortium name="Pathogen Informatics"/>
        </authorList>
    </citation>
    <scope>NUCLEOTIDE SEQUENCE [LARGE SCALE GENOMIC DNA]</scope>
</reference>
<dbReference type="EMBL" id="UYYF01004924">
    <property type="protein sequence ID" value="VDN07615.1"/>
    <property type="molecule type" value="Genomic_DNA"/>
</dbReference>
<dbReference type="GO" id="GO:0005730">
    <property type="term" value="C:nucleolus"/>
    <property type="evidence" value="ECO:0007669"/>
    <property type="project" value="TreeGrafter"/>
</dbReference>
<dbReference type="AlphaFoldDB" id="A0A0N5D9Y1"/>
<dbReference type="GO" id="GO:0030686">
    <property type="term" value="C:90S preribosome"/>
    <property type="evidence" value="ECO:0007669"/>
    <property type="project" value="TreeGrafter"/>
</dbReference>
<dbReference type="STRING" id="103827.A0A0N5D9Y1"/>